<dbReference type="Proteomes" id="UP000219072">
    <property type="component" value="Unassembled WGS sequence"/>
</dbReference>
<dbReference type="OrthoDB" id="4233360at2"/>
<accession>A0A286E488</accession>
<organism evidence="1 2">
    <name type="scientific">Streptomyces zhaozhouensis</name>
    <dbReference type="NCBI Taxonomy" id="1300267"/>
    <lineage>
        <taxon>Bacteria</taxon>
        <taxon>Bacillati</taxon>
        <taxon>Actinomycetota</taxon>
        <taxon>Actinomycetes</taxon>
        <taxon>Kitasatosporales</taxon>
        <taxon>Streptomycetaceae</taxon>
        <taxon>Streptomyces</taxon>
    </lineage>
</organism>
<dbReference type="AlphaFoldDB" id="A0A286E488"/>
<sequence length="76" mass="8678">MSVDPLAHFLRQLSPENRRWMEGQPEDKQRVIAERWEPAEGRGASWLASHDLAPDLVDEGASANAYLQEVRDGEQY</sequence>
<evidence type="ECO:0000313" key="1">
    <source>
        <dbReference type="EMBL" id="SOD65716.1"/>
    </source>
</evidence>
<evidence type="ECO:0000313" key="2">
    <source>
        <dbReference type="Proteomes" id="UP000219072"/>
    </source>
</evidence>
<dbReference type="EMBL" id="OCNE01000023">
    <property type="protein sequence ID" value="SOD65716.1"/>
    <property type="molecule type" value="Genomic_DNA"/>
</dbReference>
<name>A0A286E488_9ACTN</name>
<protein>
    <submittedName>
        <fullName evidence="1">Uncharacterized protein</fullName>
    </submittedName>
</protein>
<reference evidence="1 2" key="1">
    <citation type="submission" date="2017-09" db="EMBL/GenBank/DDBJ databases">
        <authorList>
            <person name="Ehlers B."/>
            <person name="Leendertz F.H."/>
        </authorList>
    </citation>
    <scope>NUCLEOTIDE SEQUENCE [LARGE SCALE GENOMIC DNA]</scope>
    <source>
        <strain evidence="1 2">CGMCC 4.7095</strain>
    </source>
</reference>
<dbReference type="RefSeq" id="WP_097233510.1">
    <property type="nucleotide sequence ID" value="NZ_OCNE01000023.1"/>
</dbReference>
<keyword evidence="2" id="KW-1185">Reference proteome</keyword>
<proteinExistence type="predicted"/>
<gene>
    <name evidence="1" type="ORF">SAMN06297387_12321</name>
</gene>